<evidence type="ECO:0000313" key="2">
    <source>
        <dbReference type="EMBL" id="KKK69976.1"/>
    </source>
</evidence>
<evidence type="ECO:0000256" key="1">
    <source>
        <dbReference type="SAM" id="Phobius"/>
    </source>
</evidence>
<proteinExistence type="predicted"/>
<protein>
    <submittedName>
        <fullName evidence="2">Uncharacterized protein</fullName>
    </submittedName>
</protein>
<comment type="caution">
    <text evidence="2">The sequence shown here is derived from an EMBL/GenBank/DDBJ whole genome shotgun (WGS) entry which is preliminary data.</text>
</comment>
<keyword evidence="1" id="KW-0472">Membrane</keyword>
<name>A0A0F9ACQ1_9ZZZZ</name>
<sequence>MPHPCALIEEGMQGFEACQVTKMTYAADKVLGEAPLESVTTLKEALVDNAPVITAHINAALSKVGQWVEWTEDLAAEQAPLLVQEIIYWGIADAGFGIGLGILFLLALPVTLWYLSRSKTMPEGKKCMGAIFEGEGSGFDSTYALVGGIFLPLIGFIV</sequence>
<gene>
    <name evidence="2" type="ORF">LCGC14_2928630</name>
</gene>
<organism evidence="2">
    <name type="scientific">marine sediment metagenome</name>
    <dbReference type="NCBI Taxonomy" id="412755"/>
    <lineage>
        <taxon>unclassified sequences</taxon>
        <taxon>metagenomes</taxon>
        <taxon>ecological metagenomes</taxon>
    </lineage>
</organism>
<reference evidence="2" key="1">
    <citation type="journal article" date="2015" name="Nature">
        <title>Complex archaea that bridge the gap between prokaryotes and eukaryotes.</title>
        <authorList>
            <person name="Spang A."/>
            <person name="Saw J.H."/>
            <person name="Jorgensen S.L."/>
            <person name="Zaremba-Niedzwiedzka K."/>
            <person name="Martijn J."/>
            <person name="Lind A.E."/>
            <person name="van Eijk R."/>
            <person name="Schleper C."/>
            <person name="Guy L."/>
            <person name="Ettema T.J."/>
        </authorList>
    </citation>
    <scope>NUCLEOTIDE SEQUENCE</scope>
</reference>
<keyword evidence="1" id="KW-1133">Transmembrane helix</keyword>
<feature type="non-terminal residue" evidence="2">
    <location>
        <position position="158"/>
    </location>
</feature>
<dbReference type="EMBL" id="LAZR01058398">
    <property type="protein sequence ID" value="KKK69976.1"/>
    <property type="molecule type" value="Genomic_DNA"/>
</dbReference>
<dbReference type="AlphaFoldDB" id="A0A0F9ACQ1"/>
<feature type="transmembrane region" description="Helical" evidence="1">
    <location>
        <begin position="86"/>
        <end position="115"/>
    </location>
</feature>
<accession>A0A0F9ACQ1</accession>
<keyword evidence="1" id="KW-0812">Transmembrane</keyword>